<dbReference type="Gene3D" id="2.150.10.10">
    <property type="entry name" value="Serralysin-like metalloprotease, C-terminal"/>
    <property type="match status" value="1"/>
</dbReference>
<reference evidence="1 2" key="1">
    <citation type="submission" date="2017-11" db="EMBL/GenBank/DDBJ databases">
        <title>Bradyrhizobium forestalis sp. nov., an efficient nitrogen-fixing bacterium isolated from nodules of forest legume species in the Amazon.</title>
        <authorList>
            <person name="Costa E.M."/>
            <person name="Guimaraes A."/>
            <person name="Carvalho T.S."/>
            <person name="Rodrigues T.L."/>
            <person name="Ribeiro P.R.A."/>
            <person name="Lebbe L."/>
            <person name="Willems A."/>
            <person name="Moreira F.M.S."/>
        </authorList>
    </citation>
    <scope>NUCLEOTIDE SEQUENCE [LARGE SCALE GENOMIC DNA]</scope>
    <source>
        <strain evidence="1 2">INPA54B</strain>
    </source>
</reference>
<keyword evidence="2" id="KW-1185">Reference proteome</keyword>
<dbReference type="SUPFAM" id="SSF51120">
    <property type="entry name" value="beta-Roll"/>
    <property type="match status" value="1"/>
</dbReference>
<comment type="caution">
    <text evidence="1">The sequence shown here is derived from an EMBL/GenBank/DDBJ whole genome shotgun (WGS) entry which is preliminary data.</text>
</comment>
<dbReference type="EMBL" id="PGVG01000082">
    <property type="protein sequence ID" value="PJG50078.1"/>
    <property type="molecule type" value="Genomic_DNA"/>
</dbReference>
<protein>
    <submittedName>
        <fullName evidence="1">Uncharacterized protein</fullName>
    </submittedName>
</protein>
<evidence type="ECO:0000313" key="1">
    <source>
        <dbReference type="EMBL" id="PJG50078.1"/>
    </source>
</evidence>
<dbReference type="AlphaFoldDB" id="A0A2M8QWX9"/>
<organism evidence="1 2">
    <name type="scientific">Bradyrhizobium forestalis</name>
    <dbReference type="NCBI Taxonomy" id="1419263"/>
    <lineage>
        <taxon>Bacteria</taxon>
        <taxon>Pseudomonadati</taxon>
        <taxon>Pseudomonadota</taxon>
        <taxon>Alphaproteobacteria</taxon>
        <taxon>Hyphomicrobiales</taxon>
        <taxon>Nitrobacteraceae</taxon>
        <taxon>Bradyrhizobium</taxon>
    </lineage>
</organism>
<sequence length="84" mass="8930">VGKAGADTFTFASNFGQDVIKDFAARGPAHDTIEFSKSVFDSFASVLSHAAQSGHDVVIATGSDTLTLKNTQLDKLNSHDFHFA</sequence>
<accession>A0A2M8QWX9</accession>
<dbReference type="Proteomes" id="UP000231194">
    <property type="component" value="Unassembled WGS sequence"/>
</dbReference>
<gene>
    <name evidence="1" type="ORF">CVM73_38345</name>
</gene>
<evidence type="ECO:0000313" key="2">
    <source>
        <dbReference type="Proteomes" id="UP000231194"/>
    </source>
</evidence>
<proteinExistence type="predicted"/>
<feature type="non-terminal residue" evidence="1">
    <location>
        <position position="1"/>
    </location>
</feature>
<name>A0A2M8QWX9_9BRAD</name>
<dbReference type="InterPro" id="IPR011049">
    <property type="entry name" value="Serralysin-like_metalloprot_C"/>
</dbReference>